<feature type="binding site" evidence="3">
    <location>
        <position position="343"/>
    </location>
    <ligand>
        <name>CTP</name>
        <dbReference type="ChEBI" id="CHEBI:37563"/>
    </ligand>
</feature>
<name>B5Y9P4_COPPD</name>
<dbReference type="GO" id="GO:0004632">
    <property type="term" value="F:phosphopantothenate--cysteine ligase activity"/>
    <property type="evidence" value="ECO:0007669"/>
    <property type="project" value="UniProtKB-UniRule"/>
</dbReference>
<feature type="domain" description="Flavoprotein" evidence="5">
    <location>
        <begin position="11"/>
        <end position="177"/>
    </location>
</feature>
<evidence type="ECO:0000259" key="5">
    <source>
        <dbReference type="Pfam" id="PF02441"/>
    </source>
</evidence>
<dbReference type="PANTHER" id="PTHR14359">
    <property type="entry name" value="HOMO-OLIGOMERIC FLAVIN CONTAINING CYS DECARBOXYLASE FAMILY"/>
    <property type="match status" value="1"/>
</dbReference>
<dbReference type="Pfam" id="PF04127">
    <property type="entry name" value="DFP"/>
    <property type="match status" value="1"/>
</dbReference>
<dbReference type="InterPro" id="IPR007085">
    <property type="entry name" value="DNA/pantothenate-metab_flavo_C"/>
</dbReference>
<dbReference type="PANTHER" id="PTHR14359:SF6">
    <property type="entry name" value="PHOSPHOPANTOTHENOYLCYSTEINE DECARBOXYLASE"/>
    <property type="match status" value="1"/>
</dbReference>
<sequence length="407" mass="44205">MWISGNVFRRKNILLGVTGSIAAFKACALASTLSKYEAHVRTVLTPSALNFVGSASFVSLTNDAVYTDQDYWSSNIRSLHIELGRWADVLVVAPATANTLAKIANGLADNLLTSTILGSDKPLVLVPAMNVRMYENKITQENLKTLKNLGYIVVEPEVGHLADGEVGKGRFPEIDTILFHVAKTIVPQDLTGKNIVVTAGPTREYIDDVRFISNPSSGKMGYALAQALALRGADVTLLSGPVTLDVPQGVRLLQFESVSELMQLMEHFLPEADAVVMAAAVGDFTTERREGKLRRQGELALTLKATPDVVGSFAAKYAKPVYVAFAAGGADVIKDAEEKLKRKHVDAIFANRIDTSQTGFAVDTNSGWFISKERGVEEAPLQSKVDLAWWLSERIVWLIEAKSETSP</sequence>
<protein>
    <recommendedName>
        <fullName evidence="3">Coenzyme A biosynthesis bifunctional protein CoaBC</fullName>
    </recommendedName>
    <alternativeName>
        <fullName evidence="3">DNA/pantothenate metabolism flavoprotein</fullName>
    </alternativeName>
    <alternativeName>
        <fullName evidence="3">Phosphopantothenoylcysteine synthetase/decarboxylase</fullName>
        <shortName evidence="3">PPCS-PPCDC</shortName>
    </alternativeName>
    <domain>
        <recommendedName>
            <fullName evidence="3">Phosphopantothenoylcysteine decarboxylase</fullName>
            <shortName evidence="3">PPC decarboxylase</shortName>
            <shortName evidence="3">PPC-DC</shortName>
            <ecNumber evidence="3">4.1.1.36</ecNumber>
        </recommendedName>
        <alternativeName>
            <fullName evidence="3">CoaC</fullName>
        </alternativeName>
    </domain>
    <domain>
        <recommendedName>
            <fullName evidence="3">Phosphopantothenate--cysteine ligase</fullName>
            <ecNumber evidence="3">6.3.2.5</ecNumber>
        </recommendedName>
        <alternativeName>
            <fullName evidence="3">CoaB</fullName>
        </alternativeName>
        <alternativeName>
            <fullName evidence="3">Phosphopantothenoylcysteine synthetase</fullName>
            <shortName evidence="3">PPC synthetase</shortName>
            <shortName evidence="3">PPC-S</shortName>
        </alternativeName>
    </domain>
</protein>
<keyword evidence="3 4" id="KW-0285">Flavoprotein</keyword>
<dbReference type="AlphaFoldDB" id="B5Y9P4"/>
<dbReference type="KEGG" id="cpo:COPRO5265_1183"/>
<keyword evidence="3 4" id="KW-0288">FMN</keyword>
<dbReference type="EC" id="4.1.1.36" evidence="3"/>
<dbReference type="Gene3D" id="3.40.50.10300">
    <property type="entry name" value="CoaB-like"/>
    <property type="match status" value="1"/>
</dbReference>
<accession>B5Y9P4</accession>
<keyword evidence="3 4" id="KW-0436">Ligase</keyword>
<comment type="caution">
    <text evidence="3">Lacks conserved residue(s) required for the propagation of feature annotation.</text>
</comment>
<organism evidence="7 8">
    <name type="scientific">Coprothermobacter proteolyticus (strain ATCC 35245 / DSM 5265 / OCM 4 / BT)</name>
    <dbReference type="NCBI Taxonomy" id="309798"/>
    <lineage>
        <taxon>Bacteria</taxon>
        <taxon>Pseudomonadati</taxon>
        <taxon>Coprothermobacterota</taxon>
        <taxon>Coprothermobacteria</taxon>
        <taxon>Coprothermobacterales</taxon>
        <taxon>Coprothermobacteraceae</taxon>
        <taxon>Coprothermobacter</taxon>
    </lineage>
</organism>
<comment type="catalytic activity">
    <reaction evidence="3 4">
        <text>(R)-4'-phosphopantothenate + L-cysteine + CTP = N-[(R)-4-phosphopantothenoyl]-L-cysteine + CMP + diphosphate + H(+)</text>
        <dbReference type="Rhea" id="RHEA:19397"/>
        <dbReference type="ChEBI" id="CHEBI:10986"/>
        <dbReference type="ChEBI" id="CHEBI:15378"/>
        <dbReference type="ChEBI" id="CHEBI:33019"/>
        <dbReference type="ChEBI" id="CHEBI:35235"/>
        <dbReference type="ChEBI" id="CHEBI:37563"/>
        <dbReference type="ChEBI" id="CHEBI:59458"/>
        <dbReference type="ChEBI" id="CHEBI:60377"/>
        <dbReference type="EC" id="6.3.2.5"/>
    </reaction>
</comment>
<dbReference type="InterPro" id="IPR036551">
    <property type="entry name" value="Flavin_trans-like"/>
</dbReference>
<comment type="cofactor">
    <cofactor evidence="3">
        <name>Mg(2+)</name>
        <dbReference type="ChEBI" id="CHEBI:18420"/>
    </cofactor>
</comment>
<keyword evidence="3" id="KW-0460">Magnesium</keyword>
<dbReference type="GO" id="GO:0010181">
    <property type="term" value="F:FMN binding"/>
    <property type="evidence" value="ECO:0007669"/>
    <property type="project" value="UniProtKB-UniRule"/>
</dbReference>
<feature type="binding site" evidence="3">
    <location>
        <position position="283"/>
    </location>
    <ligand>
        <name>CTP</name>
        <dbReference type="ChEBI" id="CHEBI:37563"/>
    </ligand>
</feature>
<feature type="region of interest" description="Phosphopantothenate--cysteine ligase" evidence="3">
    <location>
        <begin position="195"/>
        <end position="407"/>
    </location>
</feature>
<evidence type="ECO:0000256" key="4">
    <source>
        <dbReference type="RuleBase" id="RU364078"/>
    </source>
</evidence>
<comment type="catalytic activity">
    <reaction evidence="3 4">
        <text>N-[(R)-4-phosphopantothenoyl]-L-cysteine + H(+) = (R)-4'-phosphopantetheine + CO2</text>
        <dbReference type="Rhea" id="RHEA:16793"/>
        <dbReference type="ChEBI" id="CHEBI:15378"/>
        <dbReference type="ChEBI" id="CHEBI:16526"/>
        <dbReference type="ChEBI" id="CHEBI:59458"/>
        <dbReference type="ChEBI" id="CHEBI:61723"/>
        <dbReference type="EC" id="4.1.1.36"/>
    </reaction>
</comment>
<dbReference type="InterPro" id="IPR003382">
    <property type="entry name" value="Flavoprotein"/>
</dbReference>
<dbReference type="GO" id="GO:0015937">
    <property type="term" value="P:coenzyme A biosynthetic process"/>
    <property type="evidence" value="ECO:0007669"/>
    <property type="project" value="UniProtKB-UniRule"/>
</dbReference>
<dbReference type="GO" id="GO:0004633">
    <property type="term" value="F:phosphopantothenoylcysteine decarboxylase activity"/>
    <property type="evidence" value="ECO:0007669"/>
    <property type="project" value="UniProtKB-UniRule"/>
</dbReference>
<dbReference type="HAMAP" id="MF_02225">
    <property type="entry name" value="CoaBC"/>
    <property type="match status" value="1"/>
</dbReference>
<feature type="region of interest" description="Phosphopantothenoylcysteine decarboxylase" evidence="3">
    <location>
        <begin position="1"/>
        <end position="194"/>
    </location>
</feature>
<keyword evidence="2 3" id="KW-0456">Lyase</keyword>
<dbReference type="STRING" id="309798.COPRO5265_1183"/>
<keyword evidence="3" id="KW-0511">Multifunctional enzyme</keyword>
<gene>
    <name evidence="3 7" type="primary">coaBC</name>
    <name evidence="7" type="ordered locus">COPRO5265_1183</name>
</gene>
<reference evidence="8" key="1">
    <citation type="submission" date="2008-08" db="EMBL/GenBank/DDBJ databases">
        <title>The complete genome sequence of Coprothermobacter proteolyticus strain ATCC 5245 / DSM 5265 / BT.</title>
        <authorList>
            <person name="Dodson R.J."/>
            <person name="Durkin A.S."/>
            <person name="Wu M."/>
            <person name="Eisen J."/>
            <person name="Sutton G."/>
        </authorList>
    </citation>
    <scope>NUCLEOTIDE SEQUENCE [LARGE SCALE GENOMIC DNA]</scope>
    <source>
        <strain evidence="8">ATCC 35245 / DSM 5265 / OCM 4 / BT</strain>
    </source>
</reference>
<keyword evidence="8" id="KW-1185">Reference proteome</keyword>
<reference evidence="7 8" key="2">
    <citation type="journal article" date="2014" name="Genome Announc.">
        <title>Complete Genome Sequence of Coprothermobacter proteolyticus DSM 5265.</title>
        <authorList>
            <person name="Alexiev A."/>
            <person name="Coil D.A."/>
            <person name="Badger J.H."/>
            <person name="Enticknap J."/>
            <person name="Ward N."/>
            <person name="Robb F.T."/>
            <person name="Eisen J.A."/>
        </authorList>
    </citation>
    <scope>NUCLEOTIDE SEQUENCE [LARGE SCALE GENOMIC DNA]</scope>
    <source>
        <strain evidence="8">ATCC 35245 / DSM 5265 / OCM 4 / BT</strain>
    </source>
</reference>
<dbReference type="GO" id="GO:0046872">
    <property type="term" value="F:metal ion binding"/>
    <property type="evidence" value="ECO:0007669"/>
    <property type="project" value="UniProtKB-KW"/>
</dbReference>
<feature type="binding site" evidence="3">
    <location>
        <position position="292"/>
    </location>
    <ligand>
        <name>CTP</name>
        <dbReference type="ChEBI" id="CHEBI:37563"/>
    </ligand>
</feature>
<dbReference type="EC" id="6.3.2.5" evidence="3"/>
<comment type="similarity">
    <text evidence="3 4">In the N-terminal section; belongs to the HFCD (homo-oligomeric flavin containing Cys decarboxylase) superfamily.</text>
</comment>
<comment type="pathway">
    <text evidence="3 4">Cofactor biosynthesis; coenzyme A biosynthesis; CoA from (R)-pantothenate: step 2/5.</text>
</comment>
<comment type="function">
    <text evidence="3">Catalyzes two sequential steps in the biosynthesis of coenzyme A. In the first step cysteine is conjugated to 4'-phosphopantothenate to form 4-phosphopantothenoylcysteine. In the second step the latter compound is decarboxylated to form 4'-phosphopantotheine.</text>
</comment>
<dbReference type="HOGENOM" id="CLU_033319_0_1_9"/>
<evidence type="ECO:0000256" key="2">
    <source>
        <dbReference type="ARBA" id="ARBA00023239"/>
    </source>
</evidence>
<feature type="domain" description="DNA/pantothenate metabolism flavoprotein C-terminal" evidence="6">
    <location>
        <begin position="190"/>
        <end position="396"/>
    </location>
</feature>
<keyword evidence="3" id="KW-0479">Metal-binding</keyword>
<feature type="binding site" evidence="3">
    <location>
        <position position="325"/>
    </location>
    <ligand>
        <name>CTP</name>
        <dbReference type="ChEBI" id="CHEBI:37563"/>
    </ligand>
</feature>
<comment type="pathway">
    <text evidence="3 4">Cofactor biosynthesis; coenzyme A biosynthesis; CoA from (R)-pantothenate: step 3/5.</text>
</comment>
<dbReference type="Gene3D" id="3.40.50.1950">
    <property type="entry name" value="Flavin prenyltransferase-like"/>
    <property type="match status" value="1"/>
</dbReference>
<dbReference type="NCBIfam" id="TIGR00521">
    <property type="entry name" value="coaBC_dfp"/>
    <property type="match status" value="1"/>
</dbReference>
<dbReference type="SUPFAM" id="SSF52507">
    <property type="entry name" value="Homo-oligomeric flavin-containing Cys decarboxylases, HFCD"/>
    <property type="match status" value="1"/>
</dbReference>
<evidence type="ECO:0000313" key="7">
    <source>
        <dbReference type="EMBL" id="ACI17359.1"/>
    </source>
</evidence>
<proteinExistence type="inferred from homology"/>
<feature type="binding site" evidence="3">
    <location>
        <position position="339"/>
    </location>
    <ligand>
        <name>CTP</name>
        <dbReference type="ChEBI" id="CHEBI:37563"/>
    </ligand>
</feature>
<dbReference type="OrthoDB" id="9802554at2"/>
<dbReference type="RefSeq" id="WP_012544011.1">
    <property type="nucleotide sequence ID" value="NC_011295.1"/>
</dbReference>
<dbReference type="EMBL" id="CP001145">
    <property type="protein sequence ID" value="ACI17359.1"/>
    <property type="molecule type" value="Genomic_DNA"/>
</dbReference>
<dbReference type="InterPro" id="IPR035929">
    <property type="entry name" value="CoaB-like_sf"/>
</dbReference>
<evidence type="ECO:0000259" key="6">
    <source>
        <dbReference type="Pfam" id="PF04127"/>
    </source>
</evidence>
<comment type="cofactor">
    <cofactor evidence="3">
        <name>FMN</name>
        <dbReference type="ChEBI" id="CHEBI:58210"/>
    </cofactor>
    <text evidence="3">Binds 1 FMN per subunit.</text>
</comment>
<dbReference type="eggNOG" id="COG0452">
    <property type="taxonomic scope" value="Bacteria"/>
</dbReference>
<feature type="binding site" evidence="3">
    <location>
        <begin position="307"/>
        <end position="310"/>
    </location>
    <ligand>
        <name>CTP</name>
        <dbReference type="ChEBI" id="CHEBI:37563"/>
    </ligand>
</feature>
<evidence type="ECO:0000256" key="3">
    <source>
        <dbReference type="HAMAP-Rule" id="MF_02225"/>
    </source>
</evidence>
<comment type="similarity">
    <text evidence="3 4">In the C-terminal section; belongs to the PPC synthetase family.</text>
</comment>
<evidence type="ECO:0000256" key="1">
    <source>
        <dbReference type="ARBA" id="ARBA00022793"/>
    </source>
</evidence>
<comment type="function">
    <text evidence="4">Catalyzes two steps in the biosynthesis of coenzyme A. In the first step cysteine is conjugated to 4'-phosphopantothenate to form 4-phosphopantothenoylcysteine, in the latter compound is decarboxylated to form 4'-phosphopantotheine.</text>
</comment>
<dbReference type="GO" id="GO:0015941">
    <property type="term" value="P:pantothenate catabolic process"/>
    <property type="evidence" value="ECO:0007669"/>
    <property type="project" value="InterPro"/>
</dbReference>
<evidence type="ECO:0000313" key="8">
    <source>
        <dbReference type="Proteomes" id="UP000001732"/>
    </source>
</evidence>
<dbReference type="Pfam" id="PF02441">
    <property type="entry name" value="Flavoprotein"/>
    <property type="match status" value="1"/>
</dbReference>
<dbReference type="InterPro" id="IPR005252">
    <property type="entry name" value="CoaBC"/>
</dbReference>
<keyword evidence="1 3" id="KW-0210">Decarboxylase</keyword>
<dbReference type="SUPFAM" id="SSF102645">
    <property type="entry name" value="CoaB-like"/>
    <property type="match status" value="1"/>
</dbReference>
<dbReference type="UniPathway" id="UPA00241">
    <property type="reaction ID" value="UER00353"/>
</dbReference>
<dbReference type="GO" id="GO:0071513">
    <property type="term" value="C:phosphopantothenoylcysteine decarboxylase complex"/>
    <property type="evidence" value="ECO:0007669"/>
    <property type="project" value="TreeGrafter"/>
</dbReference>
<dbReference type="Proteomes" id="UP000001732">
    <property type="component" value="Chromosome"/>
</dbReference>